<reference evidence="3" key="2">
    <citation type="submission" date="2015-01" db="EMBL/GenBank/DDBJ databases">
        <title>Evolutionary Origins and Diversification of the Mycorrhizal Mutualists.</title>
        <authorList>
            <consortium name="DOE Joint Genome Institute"/>
            <consortium name="Mycorrhizal Genomics Consortium"/>
            <person name="Kohler A."/>
            <person name="Kuo A."/>
            <person name="Nagy L.G."/>
            <person name="Floudas D."/>
            <person name="Copeland A."/>
            <person name="Barry K.W."/>
            <person name="Cichocki N."/>
            <person name="Veneault-Fourrey C."/>
            <person name="LaButti K."/>
            <person name="Lindquist E.A."/>
            <person name="Lipzen A."/>
            <person name="Lundell T."/>
            <person name="Morin E."/>
            <person name="Murat C."/>
            <person name="Riley R."/>
            <person name="Ohm R."/>
            <person name="Sun H."/>
            <person name="Tunlid A."/>
            <person name="Henrissat B."/>
            <person name="Grigoriev I.V."/>
            <person name="Hibbett D.S."/>
            <person name="Martin F."/>
        </authorList>
    </citation>
    <scope>NUCLEOTIDE SEQUENCE [LARGE SCALE GENOMIC DNA]</scope>
    <source>
        <strain evidence="3">F 1598</strain>
    </source>
</reference>
<dbReference type="Proteomes" id="UP000054166">
    <property type="component" value="Unassembled WGS sequence"/>
</dbReference>
<protein>
    <recommendedName>
        <fullName evidence="4">Fungal-type protein kinase domain-containing protein</fullName>
    </recommendedName>
</protein>
<dbReference type="EMBL" id="KN833014">
    <property type="protein sequence ID" value="KIM78713.1"/>
    <property type="molecule type" value="Genomic_DNA"/>
</dbReference>
<keyword evidence="3" id="KW-1185">Reference proteome</keyword>
<feature type="region of interest" description="Disordered" evidence="1">
    <location>
        <begin position="181"/>
        <end position="202"/>
    </location>
</feature>
<accession>A0A0C3AXH4</accession>
<evidence type="ECO:0000313" key="3">
    <source>
        <dbReference type="Proteomes" id="UP000054166"/>
    </source>
</evidence>
<feature type="compositionally biased region" description="Basic and acidic residues" evidence="1">
    <location>
        <begin position="190"/>
        <end position="202"/>
    </location>
</feature>
<gene>
    <name evidence="2" type="ORF">PILCRDRAFT_10935</name>
</gene>
<proteinExistence type="predicted"/>
<organism evidence="2 3">
    <name type="scientific">Piloderma croceum (strain F 1598)</name>
    <dbReference type="NCBI Taxonomy" id="765440"/>
    <lineage>
        <taxon>Eukaryota</taxon>
        <taxon>Fungi</taxon>
        <taxon>Dikarya</taxon>
        <taxon>Basidiomycota</taxon>
        <taxon>Agaricomycotina</taxon>
        <taxon>Agaricomycetes</taxon>
        <taxon>Agaricomycetidae</taxon>
        <taxon>Atheliales</taxon>
        <taxon>Atheliaceae</taxon>
        <taxon>Piloderma</taxon>
    </lineage>
</organism>
<dbReference type="OrthoDB" id="2747778at2759"/>
<sequence length="202" mass="22821">MSAALVQDKKAPHTFVDDLESILYVILWIILLYSPSSLDTPSLTAFIQMVLDPAEYEGTGGSCKKDFLIGHSVLQHLTFEGRPSLQPLLMDLATLFAVRYEPEPSARQNQVLASLKQFATLDPSMFDHPVLNYYNRLSYLKSHTHVIKLLIKHIEIESWPRNDSAEQQRLVVPETVGAKRPKTGFQLSDRPSKKVRVDSSDD</sequence>
<evidence type="ECO:0008006" key="4">
    <source>
        <dbReference type="Google" id="ProtNLM"/>
    </source>
</evidence>
<evidence type="ECO:0000313" key="2">
    <source>
        <dbReference type="EMBL" id="KIM78713.1"/>
    </source>
</evidence>
<dbReference type="AlphaFoldDB" id="A0A0C3AXH4"/>
<dbReference type="InParanoid" id="A0A0C3AXH4"/>
<name>A0A0C3AXH4_PILCF</name>
<evidence type="ECO:0000256" key="1">
    <source>
        <dbReference type="SAM" id="MobiDB-lite"/>
    </source>
</evidence>
<reference evidence="2 3" key="1">
    <citation type="submission" date="2014-04" db="EMBL/GenBank/DDBJ databases">
        <authorList>
            <consortium name="DOE Joint Genome Institute"/>
            <person name="Kuo A."/>
            <person name="Tarkka M."/>
            <person name="Buscot F."/>
            <person name="Kohler A."/>
            <person name="Nagy L.G."/>
            <person name="Floudas D."/>
            <person name="Copeland A."/>
            <person name="Barry K.W."/>
            <person name="Cichocki N."/>
            <person name="Veneault-Fourrey C."/>
            <person name="LaButti K."/>
            <person name="Lindquist E.A."/>
            <person name="Lipzen A."/>
            <person name="Lundell T."/>
            <person name="Morin E."/>
            <person name="Murat C."/>
            <person name="Sun H."/>
            <person name="Tunlid A."/>
            <person name="Henrissat B."/>
            <person name="Grigoriev I.V."/>
            <person name="Hibbett D.S."/>
            <person name="Martin F."/>
            <person name="Nordberg H.P."/>
            <person name="Cantor M.N."/>
            <person name="Hua S.X."/>
        </authorList>
    </citation>
    <scope>NUCLEOTIDE SEQUENCE [LARGE SCALE GENOMIC DNA]</scope>
    <source>
        <strain evidence="2 3">F 1598</strain>
    </source>
</reference>
<dbReference type="HOGENOM" id="CLU_092513_0_0_1"/>